<proteinExistence type="inferred from homology"/>
<dbReference type="SMART" id="SM00490">
    <property type="entry name" value="HELICc"/>
    <property type="match status" value="1"/>
</dbReference>
<dbReference type="CDD" id="cd18787">
    <property type="entry name" value="SF2_C_DEAD"/>
    <property type="match status" value="1"/>
</dbReference>
<keyword evidence="3 8" id="KW-0378">Hydrolase</keyword>
<dbReference type="PANTHER" id="PTHR47963">
    <property type="entry name" value="DEAD-BOX ATP-DEPENDENT RNA HELICASE 47, MITOCHONDRIAL"/>
    <property type="match status" value="1"/>
</dbReference>
<dbReference type="Pfam" id="PF00271">
    <property type="entry name" value="Helicase_C"/>
    <property type="match status" value="1"/>
</dbReference>
<evidence type="ECO:0000256" key="4">
    <source>
        <dbReference type="ARBA" id="ARBA00022806"/>
    </source>
</evidence>
<dbReference type="CDD" id="cd12499">
    <property type="entry name" value="RRM_EcCsdA_like"/>
    <property type="match status" value="2"/>
</dbReference>
<keyword evidence="4 8" id="KW-0347">Helicase</keyword>
<dbReference type="InterPro" id="IPR005580">
    <property type="entry name" value="DbpA/CsdA_RNA-bd_dom"/>
</dbReference>
<evidence type="ECO:0000256" key="9">
    <source>
        <dbReference type="PROSITE-ProRule" id="PRU00552"/>
    </source>
</evidence>
<evidence type="ECO:0000256" key="3">
    <source>
        <dbReference type="ARBA" id="ARBA00022801"/>
    </source>
</evidence>
<keyword evidence="7 8" id="KW-0346">Stress response</keyword>
<dbReference type="PANTHER" id="PTHR47963:SF8">
    <property type="entry name" value="ATP-DEPENDENT RNA HELICASE DEAD"/>
    <property type="match status" value="1"/>
</dbReference>
<keyword evidence="2 8" id="KW-0547">Nucleotide-binding</keyword>
<dbReference type="Pfam" id="PF25399">
    <property type="entry name" value="DeaD_dimer"/>
    <property type="match status" value="1"/>
</dbReference>
<evidence type="ECO:0000256" key="6">
    <source>
        <dbReference type="ARBA" id="ARBA00022884"/>
    </source>
</evidence>
<gene>
    <name evidence="8" type="primary">deaD</name>
    <name evidence="8" type="synonym">csdA</name>
    <name evidence="14" type="ORF">RY831_16785</name>
</gene>
<feature type="compositionally biased region" description="Basic residues" evidence="10">
    <location>
        <begin position="755"/>
        <end position="767"/>
    </location>
</feature>
<name>A0ABU6JBA6_9BURK</name>
<feature type="compositionally biased region" description="Basic and acidic residues" evidence="10">
    <location>
        <begin position="613"/>
        <end position="632"/>
    </location>
</feature>
<feature type="compositionally biased region" description="Basic and acidic residues" evidence="10">
    <location>
        <begin position="440"/>
        <end position="472"/>
    </location>
</feature>
<dbReference type="InterPro" id="IPR000629">
    <property type="entry name" value="RNA-helicase_DEAD-box_CS"/>
</dbReference>
<dbReference type="InterPro" id="IPR011545">
    <property type="entry name" value="DEAD/DEAH_box_helicase_dom"/>
</dbReference>
<feature type="short sequence motif" description="Q motif" evidence="9">
    <location>
        <begin position="7"/>
        <end position="35"/>
    </location>
</feature>
<dbReference type="InterPro" id="IPR012677">
    <property type="entry name" value="Nucleotide-bd_a/b_plait_sf"/>
</dbReference>
<dbReference type="GO" id="GO:0004386">
    <property type="term" value="F:helicase activity"/>
    <property type="evidence" value="ECO:0007669"/>
    <property type="project" value="UniProtKB-KW"/>
</dbReference>
<feature type="domain" description="DEAD-box RNA helicase Q" evidence="13">
    <location>
        <begin position="7"/>
        <end position="35"/>
    </location>
</feature>
<dbReference type="InterPro" id="IPR044742">
    <property type="entry name" value="DEAD/DEAH_RhlB"/>
</dbReference>
<dbReference type="PROSITE" id="PS51194">
    <property type="entry name" value="HELICASE_CTER"/>
    <property type="match status" value="1"/>
</dbReference>
<dbReference type="InterPro" id="IPR027417">
    <property type="entry name" value="P-loop_NTPase"/>
</dbReference>
<feature type="region of interest" description="Disordered" evidence="10">
    <location>
        <begin position="601"/>
        <end position="632"/>
    </location>
</feature>
<dbReference type="PROSITE" id="PS51195">
    <property type="entry name" value="Q_MOTIF"/>
    <property type="match status" value="1"/>
</dbReference>
<keyword evidence="5 8" id="KW-0067">ATP-binding</keyword>
<dbReference type="PROSITE" id="PS00039">
    <property type="entry name" value="DEAD_ATP_HELICASE"/>
    <property type="match status" value="1"/>
</dbReference>
<dbReference type="SUPFAM" id="SSF52540">
    <property type="entry name" value="P-loop containing nucleoside triphosphate hydrolases"/>
    <property type="match status" value="1"/>
</dbReference>
<dbReference type="SMART" id="SM00487">
    <property type="entry name" value="DEXDc"/>
    <property type="match status" value="1"/>
</dbReference>
<dbReference type="EMBL" id="JAWIIV010000013">
    <property type="protein sequence ID" value="MEC4720823.1"/>
    <property type="molecule type" value="Genomic_DNA"/>
</dbReference>
<comment type="caution">
    <text evidence="14">The sequence shown here is derived from an EMBL/GenBank/DDBJ whole genome shotgun (WGS) entry which is preliminary data.</text>
</comment>
<comment type="function">
    <text evidence="8">DEAD-box RNA helicase involved in various cellular processes at low temperature, including ribosome biogenesis, mRNA degradation and translation initiation.</text>
</comment>
<dbReference type="EC" id="3.6.4.13" evidence="8"/>
<dbReference type="Pfam" id="PF00270">
    <property type="entry name" value="DEAD"/>
    <property type="match status" value="1"/>
</dbReference>
<dbReference type="InterPro" id="IPR050547">
    <property type="entry name" value="DEAD_box_RNA_helicases"/>
</dbReference>
<dbReference type="Pfam" id="PF03880">
    <property type="entry name" value="DbpA"/>
    <property type="match status" value="2"/>
</dbReference>
<protein>
    <recommendedName>
        <fullName evidence="8">ATP-dependent RNA helicase DeaD</fullName>
        <ecNumber evidence="8">3.6.4.13</ecNumber>
    </recommendedName>
    <alternativeName>
        <fullName evidence="8">Cold-shock DEAD box protein A</fullName>
    </alternativeName>
</protein>
<dbReference type="InterPro" id="IPR034415">
    <property type="entry name" value="CsdA_RRM"/>
</dbReference>
<evidence type="ECO:0000256" key="5">
    <source>
        <dbReference type="ARBA" id="ARBA00022840"/>
    </source>
</evidence>
<keyword evidence="1 8" id="KW-0963">Cytoplasm</keyword>
<feature type="domain" description="Helicase ATP-binding" evidence="11">
    <location>
        <begin position="38"/>
        <end position="209"/>
    </location>
</feature>
<organism evidence="14 15">
    <name type="scientific">Noviherbaspirillum album</name>
    <dbReference type="NCBI Taxonomy" id="3080276"/>
    <lineage>
        <taxon>Bacteria</taxon>
        <taxon>Pseudomonadati</taxon>
        <taxon>Pseudomonadota</taxon>
        <taxon>Betaproteobacteria</taxon>
        <taxon>Burkholderiales</taxon>
        <taxon>Oxalobacteraceae</taxon>
        <taxon>Noviherbaspirillum</taxon>
    </lineage>
</organism>
<feature type="domain" description="Helicase C-terminal" evidence="12">
    <location>
        <begin position="233"/>
        <end position="381"/>
    </location>
</feature>
<feature type="region of interest" description="Disordered" evidence="10">
    <location>
        <begin position="708"/>
        <end position="767"/>
    </location>
</feature>
<dbReference type="InterPro" id="IPR001650">
    <property type="entry name" value="Helicase_C-like"/>
</dbReference>
<evidence type="ECO:0000256" key="10">
    <source>
        <dbReference type="SAM" id="MobiDB-lite"/>
    </source>
</evidence>
<feature type="compositionally biased region" description="Basic and acidic residues" evidence="10">
    <location>
        <begin position="731"/>
        <end position="743"/>
    </location>
</feature>
<dbReference type="Proteomes" id="UP001352263">
    <property type="component" value="Unassembled WGS sequence"/>
</dbReference>
<dbReference type="RefSeq" id="WP_326507536.1">
    <property type="nucleotide sequence ID" value="NZ_JAWIIV010000013.1"/>
</dbReference>
<evidence type="ECO:0000259" key="12">
    <source>
        <dbReference type="PROSITE" id="PS51194"/>
    </source>
</evidence>
<evidence type="ECO:0000256" key="8">
    <source>
        <dbReference type="HAMAP-Rule" id="MF_00964"/>
    </source>
</evidence>
<dbReference type="Gene3D" id="3.30.70.330">
    <property type="match status" value="2"/>
</dbReference>
<evidence type="ECO:0000259" key="11">
    <source>
        <dbReference type="PROSITE" id="PS51192"/>
    </source>
</evidence>
<feature type="region of interest" description="Disordered" evidence="10">
    <location>
        <begin position="440"/>
        <end position="520"/>
    </location>
</feature>
<dbReference type="CDD" id="cd00268">
    <property type="entry name" value="DEADc"/>
    <property type="match status" value="1"/>
</dbReference>
<dbReference type="PROSITE" id="PS51192">
    <property type="entry name" value="HELICASE_ATP_BIND_1"/>
    <property type="match status" value="1"/>
</dbReference>
<dbReference type="InterPro" id="IPR057325">
    <property type="entry name" value="DeaD_dimer"/>
</dbReference>
<sequence length="767" mass="84575">MPENQISSFASLALNDALLRVLSELGYELPSPIQAATIPVLLEGRDVLGQAQTGTGKTAAFALPILNGIDIRQQALQALVLAPTRELAIQVAEAFQRYATHIPGFHVLPIYGGQSYGPQLSALRRGVHVVVGTPGRVIDHLEKGSLDLSRIKTLVLDEADEMLRMGFIDDVEHILQKTPASRQTALFSATMPGAVRRIAQTYLRNPAEVTIAAKTGTAENIRQHYWLVSGLHKLDALTRILEAEPFDGMIIFARTKLGTEELAGKLQARGFSAAAINGDMAQQQRERTIQMLKDGNIDILVATDVAARGLDVERISHVINYDVPYDPESYTHRIGRTGRAGRSGEAILFITPRERNLLKAIERATRQPVSPLTLPSIQDVNNVRISRFKDQISEALAADGLDVFRSLIEDYEREHNVPAVEIAAALAKIARGDMPFLLEKNGRETRDERPRFEDGASDAGRPERGGRSERSNRVFAEPSHFERSERGERPHREDRQDRRDAGDRPHPPKKDRVQRPPEVGMQSYRIEVGYVHGVKPGNIVGAIANEAGIESRHIGRIEIYDDYSTLDLPADLPEDLLRHLRTVWVANQQLRISREDAGARNDAHGGVAMAPPVKERPAAPHKERKDHKERGEANMQTYRIEVGHAHGVRPANIVGAIANEADLDPKLIGRIEIYDDHSMIDLPKGMPKDVFELLKTVSVSGQPLRISTAAAQQPRESGHAGKRTLSAPVDKGGRSDRGGEFRKGAGNRGVETPKSKAKPHRKGQRNA</sequence>
<comment type="similarity">
    <text evidence="8">Belongs to the DEAD box helicase family. DeaD/CsdA subfamily.</text>
</comment>
<evidence type="ECO:0000259" key="13">
    <source>
        <dbReference type="PROSITE" id="PS51195"/>
    </source>
</evidence>
<comment type="catalytic activity">
    <reaction evidence="8">
        <text>ATP + H2O = ADP + phosphate + H(+)</text>
        <dbReference type="Rhea" id="RHEA:13065"/>
        <dbReference type="ChEBI" id="CHEBI:15377"/>
        <dbReference type="ChEBI" id="CHEBI:15378"/>
        <dbReference type="ChEBI" id="CHEBI:30616"/>
        <dbReference type="ChEBI" id="CHEBI:43474"/>
        <dbReference type="ChEBI" id="CHEBI:456216"/>
        <dbReference type="EC" id="3.6.4.13"/>
    </reaction>
</comment>
<evidence type="ECO:0000313" key="14">
    <source>
        <dbReference type="EMBL" id="MEC4720823.1"/>
    </source>
</evidence>
<evidence type="ECO:0000256" key="7">
    <source>
        <dbReference type="ARBA" id="ARBA00023016"/>
    </source>
</evidence>
<evidence type="ECO:0000313" key="15">
    <source>
        <dbReference type="Proteomes" id="UP001352263"/>
    </source>
</evidence>
<accession>A0ABU6JBA6</accession>
<dbReference type="InterPro" id="IPR014014">
    <property type="entry name" value="RNA_helicase_DEAD_Q_motif"/>
</dbReference>
<dbReference type="InterPro" id="IPR014001">
    <property type="entry name" value="Helicase_ATP-bd"/>
</dbReference>
<dbReference type="HAMAP" id="MF_00964">
    <property type="entry name" value="DEAD_helicase_DeaD"/>
    <property type="match status" value="1"/>
</dbReference>
<comment type="subcellular location">
    <subcellularLocation>
        <location evidence="8">Cytoplasm</location>
    </subcellularLocation>
</comment>
<keyword evidence="6 8" id="KW-0694">RNA-binding</keyword>
<evidence type="ECO:0000256" key="2">
    <source>
        <dbReference type="ARBA" id="ARBA00022741"/>
    </source>
</evidence>
<evidence type="ECO:0000256" key="1">
    <source>
        <dbReference type="ARBA" id="ARBA00022490"/>
    </source>
</evidence>
<dbReference type="Gene3D" id="3.40.50.300">
    <property type="entry name" value="P-loop containing nucleotide triphosphate hydrolases"/>
    <property type="match status" value="2"/>
</dbReference>
<feature type="compositionally biased region" description="Basic and acidic residues" evidence="10">
    <location>
        <begin position="479"/>
        <end position="515"/>
    </location>
</feature>
<dbReference type="InterPro" id="IPR028618">
    <property type="entry name" value="DEAD_helicase_DeaD"/>
</dbReference>
<reference evidence="14 15" key="1">
    <citation type="submission" date="2023-10" db="EMBL/GenBank/DDBJ databases">
        <title>Noviherbaspirillum sp. CPCC 100848 genome assembly.</title>
        <authorList>
            <person name="Li X.Y."/>
            <person name="Fang X.M."/>
        </authorList>
    </citation>
    <scope>NUCLEOTIDE SEQUENCE [LARGE SCALE GENOMIC DNA]</scope>
    <source>
        <strain evidence="14 15">CPCC 100848</strain>
    </source>
</reference>
<keyword evidence="15" id="KW-1185">Reference proteome</keyword>